<comment type="caution">
    <text evidence="1">The sequence shown here is derived from an EMBL/GenBank/DDBJ whole genome shotgun (WGS) entry which is preliminary data.</text>
</comment>
<sequence>MNSASASACFRSPTRSNLSLLPPNSSNPNPQRMQYKLNQSNLRVISIRSLQISHPKHVTPPQPPYFATALTVAEKLQILVSEFKSLREPIDRVKRLIHYASLLPELEESGRLESNRVTGCTAQMWLEVVMEVDGTMRFRADSDSEIAKGFCYCLIWLLDGAAAGDVIEIRVDDLWEINIGILPIRTSSRVNTWHNVLLSMQRRTRDLIMETYGDHPSLSPLQQ</sequence>
<dbReference type="EMBL" id="CM042023">
    <property type="protein sequence ID" value="KAI3812448.1"/>
    <property type="molecule type" value="Genomic_DNA"/>
</dbReference>
<organism evidence="1 2">
    <name type="scientific">Smallanthus sonchifolius</name>
    <dbReference type="NCBI Taxonomy" id="185202"/>
    <lineage>
        <taxon>Eukaryota</taxon>
        <taxon>Viridiplantae</taxon>
        <taxon>Streptophyta</taxon>
        <taxon>Embryophyta</taxon>
        <taxon>Tracheophyta</taxon>
        <taxon>Spermatophyta</taxon>
        <taxon>Magnoliopsida</taxon>
        <taxon>eudicotyledons</taxon>
        <taxon>Gunneridae</taxon>
        <taxon>Pentapetalae</taxon>
        <taxon>asterids</taxon>
        <taxon>campanulids</taxon>
        <taxon>Asterales</taxon>
        <taxon>Asteraceae</taxon>
        <taxon>Asteroideae</taxon>
        <taxon>Heliantheae alliance</taxon>
        <taxon>Millerieae</taxon>
        <taxon>Smallanthus</taxon>
    </lineage>
</organism>
<accession>A0ACB9IYC0</accession>
<proteinExistence type="predicted"/>
<dbReference type="Proteomes" id="UP001056120">
    <property type="component" value="Linkage Group LG06"/>
</dbReference>
<keyword evidence="2" id="KW-1185">Reference proteome</keyword>
<protein>
    <submittedName>
        <fullName evidence="1">Uncharacterized protein</fullName>
    </submittedName>
</protein>
<evidence type="ECO:0000313" key="2">
    <source>
        <dbReference type="Proteomes" id="UP001056120"/>
    </source>
</evidence>
<name>A0ACB9IYC0_9ASTR</name>
<reference evidence="2" key="1">
    <citation type="journal article" date="2022" name="Mol. Ecol. Resour.">
        <title>The genomes of chicory, endive, great burdock and yacon provide insights into Asteraceae palaeo-polyploidization history and plant inulin production.</title>
        <authorList>
            <person name="Fan W."/>
            <person name="Wang S."/>
            <person name="Wang H."/>
            <person name="Wang A."/>
            <person name="Jiang F."/>
            <person name="Liu H."/>
            <person name="Zhao H."/>
            <person name="Xu D."/>
            <person name="Zhang Y."/>
        </authorList>
    </citation>
    <scope>NUCLEOTIDE SEQUENCE [LARGE SCALE GENOMIC DNA]</scope>
    <source>
        <strain evidence="2">cv. Yunnan</strain>
    </source>
</reference>
<gene>
    <name evidence="1" type="ORF">L1987_17157</name>
</gene>
<reference evidence="1 2" key="2">
    <citation type="journal article" date="2022" name="Mol. Ecol. Resour.">
        <title>The genomes of chicory, endive, great burdock and yacon provide insights into Asteraceae paleo-polyploidization history and plant inulin production.</title>
        <authorList>
            <person name="Fan W."/>
            <person name="Wang S."/>
            <person name="Wang H."/>
            <person name="Wang A."/>
            <person name="Jiang F."/>
            <person name="Liu H."/>
            <person name="Zhao H."/>
            <person name="Xu D."/>
            <person name="Zhang Y."/>
        </authorList>
    </citation>
    <scope>NUCLEOTIDE SEQUENCE [LARGE SCALE GENOMIC DNA]</scope>
    <source>
        <strain evidence="2">cv. Yunnan</strain>
        <tissue evidence="1">Leaves</tissue>
    </source>
</reference>
<evidence type="ECO:0000313" key="1">
    <source>
        <dbReference type="EMBL" id="KAI3812448.1"/>
    </source>
</evidence>